<keyword evidence="10" id="KW-1185">Reference proteome</keyword>
<accession>A0AAI9EAV7</accession>
<evidence type="ECO:0000313" key="10">
    <source>
        <dbReference type="Proteomes" id="UP001296104"/>
    </source>
</evidence>
<evidence type="ECO:0000256" key="1">
    <source>
        <dbReference type="ARBA" id="ARBA00004141"/>
    </source>
</evidence>
<feature type="transmembrane region" description="Helical" evidence="7">
    <location>
        <begin position="84"/>
        <end position="107"/>
    </location>
</feature>
<comment type="caution">
    <text evidence="9">The sequence shown here is derived from an EMBL/GenBank/DDBJ whole genome shotgun (WGS) entry which is preliminary data.</text>
</comment>
<organism evidence="9 10">
    <name type="scientific">Lecanosticta acicola</name>
    <dbReference type="NCBI Taxonomy" id="111012"/>
    <lineage>
        <taxon>Eukaryota</taxon>
        <taxon>Fungi</taxon>
        <taxon>Dikarya</taxon>
        <taxon>Ascomycota</taxon>
        <taxon>Pezizomycotina</taxon>
        <taxon>Dothideomycetes</taxon>
        <taxon>Dothideomycetidae</taxon>
        <taxon>Mycosphaerellales</taxon>
        <taxon>Mycosphaerellaceae</taxon>
        <taxon>Lecanosticta</taxon>
    </lineage>
</organism>
<feature type="region of interest" description="Disordered" evidence="6">
    <location>
        <begin position="1"/>
        <end position="41"/>
    </location>
</feature>
<feature type="transmembrane region" description="Helical" evidence="7">
    <location>
        <begin position="272"/>
        <end position="295"/>
    </location>
</feature>
<proteinExistence type="inferred from homology"/>
<gene>
    <name evidence="9" type="ORF">LECACI_7A004820</name>
</gene>
<evidence type="ECO:0000256" key="2">
    <source>
        <dbReference type="ARBA" id="ARBA00008066"/>
    </source>
</evidence>
<dbReference type="GO" id="GO:0015179">
    <property type="term" value="F:L-amino acid transmembrane transporter activity"/>
    <property type="evidence" value="ECO:0007669"/>
    <property type="project" value="TreeGrafter"/>
</dbReference>
<dbReference type="PANTHER" id="PTHR22950:SF479">
    <property type="entry name" value="AMINO ACID TRANSPORTER (EUROFUNG)-RELATED"/>
    <property type="match status" value="1"/>
</dbReference>
<name>A0AAI9EAV7_9PEZI</name>
<dbReference type="PANTHER" id="PTHR22950">
    <property type="entry name" value="AMINO ACID TRANSPORTER"/>
    <property type="match status" value="1"/>
</dbReference>
<dbReference type="GO" id="GO:0016020">
    <property type="term" value="C:membrane"/>
    <property type="evidence" value="ECO:0007669"/>
    <property type="project" value="UniProtKB-SubCell"/>
</dbReference>
<evidence type="ECO:0000256" key="5">
    <source>
        <dbReference type="ARBA" id="ARBA00023136"/>
    </source>
</evidence>
<feature type="transmembrane region" description="Helical" evidence="7">
    <location>
        <begin position="197"/>
        <end position="219"/>
    </location>
</feature>
<dbReference type="AlphaFoldDB" id="A0AAI9EAV7"/>
<dbReference type="InterPro" id="IPR013057">
    <property type="entry name" value="AA_transpt_TM"/>
</dbReference>
<keyword evidence="5 7" id="KW-0472">Membrane</keyword>
<feature type="transmembrane region" description="Helical" evidence="7">
    <location>
        <begin position="140"/>
        <end position="163"/>
    </location>
</feature>
<comment type="subcellular location">
    <subcellularLocation>
        <location evidence="1">Membrane</location>
        <topology evidence="1">Multi-pass membrane protein</topology>
    </subcellularLocation>
</comment>
<keyword evidence="4 7" id="KW-1133">Transmembrane helix</keyword>
<evidence type="ECO:0000256" key="4">
    <source>
        <dbReference type="ARBA" id="ARBA00022989"/>
    </source>
</evidence>
<sequence>MADENHPATSWENAGASDDSEKRNNSDEDAKRRSSATGRIEPFGDETHAEVKYRTLSWWQCSLLMIAETISLGILSLPSVLASVGLVAGIILITGLGICATYSGFVYGQFKLAYPHVANLADVGEVFFAPIGFGRAGREVFGFLQTVFLIFILGSHLLTFTIAMNTITGHATCTIVWSVVGLVVMFLLSLPRTLKAVSYFSIAAFISIVGAVFVTVIAAGIENPGADVEATVQTSFQPAFTATLNICFAFAGHMAFLTFISEMREPRDFPKALIGLQSVEITLYLIAAIVIYVYIGQDVASPALGSTAPVVRKVAYGIALPTIVIAGVIYANVIAKQIYLRIFEKDPSQMGKKSFKSVGTWVAIIASLWLIAWIIAESIPVFNDLNSLIAALFASWTTYGMPGAFWLFINYGQWFKGWRKCCLTGINLALFALGAAICGIGLYASGKAIHDDAGQGASWSCADNSV</sequence>
<feature type="transmembrane region" description="Helical" evidence="7">
    <location>
        <begin position="239"/>
        <end position="260"/>
    </location>
</feature>
<keyword evidence="3 7" id="KW-0812">Transmembrane</keyword>
<evidence type="ECO:0000256" key="3">
    <source>
        <dbReference type="ARBA" id="ARBA00022692"/>
    </source>
</evidence>
<feature type="domain" description="Amino acid transporter transmembrane" evidence="8">
    <location>
        <begin position="55"/>
        <end position="444"/>
    </location>
</feature>
<feature type="transmembrane region" description="Helical" evidence="7">
    <location>
        <begin position="421"/>
        <end position="444"/>
    </location>
</feature>
<dbReference type="EMBL" id="CAVMBE010000028">
    <property type="protein sequence ID" value="CAK4022335.1"/>
    <property type="molecule type" value="Genomic_DNA"/>
</dbReference>
<dbReference type="Pfam" id="PF01490">
    <property type="entry name" value="Aa_trans"/>
    <property type="match status" value="1"/>
</dbReference>
<dbReference type="Gene3D" id="1.20.1740.10">
    <property type="entry name" value="Amino acid/polyamine transporter I"/>
    <property type="match status" value="1"/>
</dbReference>
<feature type="transmembrane region" description="Helical" evidence="7">
    <location>
        <begin position="57"/>
        <end position="77"/>
    </location>
</feature>
<evidence type="ECO:0000256" key="6">
    <source>
        <dbReference type="SAM" id="MobiDB-lite"/>
    </source>
</evidence>
<evidence type="ECO:0000256" key="7">
    <source>
        <dbReference type="SAM" id="Phobius"/>
    </source>
</evidence>
<protein>
    <submittedName>
        <fullName evidence="9">Amino acid transporter like</fullName>
    </submittedName>
</protein>
<dbReference type="Proteomes" id="UP001296104">
    <property type="component" value="Unassembled WGS sequence"/>
</dbReference>
<evidence type="ECO:0000313" key="9">
    <source>
        <dbReference type="EMBL" id="CAK4022335.1"/>
    </source>
</evidence>
<feature type="transmembrane region" description="Helical" evidence="7">
    <location>
        <begin position="315"/>
        <end position="335"/>
    </location>
</feature>
<reference evidence="9" key="1">
    <citation type="submission" date="2023-11" db="EMBL/GenBank/DDBJ databases">
        <authorList>
            <person name="Alioto T."/>
            <person name="Alioto T."/>
            <person name="Gomez Garrido J."/>
        </authorList>
    </citation>
    <scope>NUCLEOTIDE SEQUENCE</scope>
</reference>
<evidence type="ECO:0000259" key="8">
    <source>
        <dbReference type="Pfam" id="PF01490"/>
    </source>
</evidence>
<feature type="transmembrane region" description="Helical" evidence="7">
    <location>
        <begin position="355"/>
        <end position="376"/>
    </location>
</feature>
<feature type="transmembrane region" description="Helical" evidence="7">
    <location>
        <begin position="388"/>
        <end position="409"/>
    </location>
</feature>
<feature type="transmembrane region" description="Helical" evidence="7">
    <location>
        <begin position="169"/>
        <end position="190"/>
    </location>
</feature>
<comment type="similarity">
    <text evidence="2">Belongs to the amino acid/polyamine transporter 2 family.</text>
</comment>
<dbReference type="FunFam" id="1.20.1740.10:FF:000039">
    <property type="entry name" value="Neutral amino acid transporter (Eurofung)"/>
    <property type="match status" value="1"/>
</dbReference>
<feature type="compositionally biased region" description="Basic and acidic residues" evidence="6">
    <location>
        <begin position="19"/>
        <end position="32"/>
    </location>
</feature>